<comment type="caution">
    <text evidence="1">The sequence shown here is derived from an EMBL/GenBank/DDBJ whole genome shotgun (WGS) entry which is preliminary data.</text>
</comment>
<name>A0A9X2KCR8_9ACTN</name>
<organism evidence="1 2">
    <name type="scientific">Nonomuraea thailandensis</name>
    <dbReference type="NCBI Taxonomy" id="1188745"/>
    <lineage>
        <taxon>Bacteria</taxon>
        <taxon>Bacillati</taxon>
        <taxon>Actinomycetota</taxon>
        <taxon>Actinomycetes</taxon>
        <taxon>Streptosporangiales</taxon>
        <taxon>Streptosporangiaceae</taxon>
        <taxon>Nonomuraea</taxon>
    </lineage>
</organism>
<evidence type="ECO:0000313" key="1">
    <source>
        <dbReference type="EMBL" id="MCP2365336.1"/>
    </source>
</evidence>
<evidence type="ECO:0000313" key="2">
    <source>
        <dbReference type="Proteomes" id="UP001139648"/>
    </source>
</evidence>
<dbReference type="Proteomes" id="UP001139648">
    <property type="component" value="Unassembled WGS sequence"/>
</dbReference>
<reference evidence="1" key="1">
    <citation type="submission" date="2022-06" db="EMBL/GenBank/DDBJ databases">
        <title>Sequencing the genomes of 1000 actinobacteria strains.</title>
        <authorList>
            <person name="Klenk H.-P."/>
        </authorList>
    </citation>
    <scope>NUCLEOTIDE SEQUENCE</scope>
    <source>
        <strain evidence="1">DSM 46694</strain>
    </source>
</reference>
<dbReference type="RefSeq" id="WP_308210942.1">
    <property type="nucleotide sequence ID" value="NZ_BAABKA010000005.1"/>
</dbReference>
<sequence length="85" mass="9235">MLARELRRRDITVSAIGASSEYGRLTAVALARAGHTVVLGMRRFRSHLDPGKNGSDVVSIVADRVRAEFSRRVGIEDLLSSIASL</sequence>
<protein>
    <submittedName>
        <fullName evidence="1">NAD(P)-dependent dehydrogenase (Short-subunit alcohol dehydrogenase family)</fullName>
    </submittedName>
</protein>
<gene>
    <name evidence="1" type="ORF">HD597_012356</name>
</gene>
<keyword evidence="2" id="KW-1185">Reference proteome</keyword>
<accession>A0A9X2KCR8</accession>
<dbReference type="InterPro" id="IPR036291">
    <property type="entry name" value="NAD(P)-bd_dom_sf"/>
</dbReference>
<dbReference type="EMBL" id="JAMZEB010000002">
    <property type="protein sequence ID" value="MCP2365336.1"/>
    <property type="molecule type" value="Genomic_DNA"/>
</dbReference>
<proteinExistence type="predicted"/>
<dbReference type="SUPFAM" id="SSF51735">
    <property type="entry name" value="NAD(P)-binding Rossmann-fold domains"/>
    <property type="match status" value="1"/>
</dbReference>
<dbReference type="AlphaFoldDB" id="A0A9X2KCR8"/>